<sequence>MLFELHETYQDAQGQQMAARYDLVEDSAEGPLCTPETEDGAEPKDSTAAEPELPALDSPRRQPAVVNRTYVHLLGPDTLRPALRGLQCPVPARRAAELQKFVRSDGSCTETNETVERLNLNES</sequence>
<dbReference type="Proteomes" id="UP000177506">
    <property type="component" value="Unassembled WGS sequence"/>
</dbReference>
<feature type="region of interest" description="Disordered" evidence="1">
    <location>
        <begin position="26"/>
        <end position="62"/>
    </location>
</feature>
<dbReference type="RefSeq" id="WP_070743448.1">
    <property type="nucleotide sequence ID" value="NZ_MDZA01000174.1"/>
</dbReference>
<dbReference type="OrthoDB" id="887357at2"/>
<comment type="caution">
    <text evidence="2">The sequence shown here is derived from an EMBL/GenBank/DDBJ whole genome shotgun (WGS) entry which is preliminary data.</text>
</comment>
<dbReference type="EMBL" id="MDZA01000174">
    <property type="protein sequence ID" value="OGX90255.1"/>
    <property type="molecule type" value="Genomic_DNA"/>
</dbReference>
<dbReference type="AlphaFoldDB" id="A0A1G1THB8"/>
<proteinExistence type="predicted"/>
<protein>
    <submittedName>
        <fullName evidence="2">Uncharacterized protein</fullName>
    </submittedName>
</protein>
<keyword evidence="3" id="KW-1185">Reference proteome</keyword>
<evidence type="ECO:0000313" key="2">
    <source>
        <dbReference type="EMBL" id="OGX90255.1"/>
    </source>
</evidence>
<accession>A0A1G1THB8</accession>
<organism evidence="2 3">
    <name type="scientific">Hymenobacter coccineus</name>
    <dbReference type="NCBI Taxonomy" id="1908235"/>
    <lineage>
        <taxon>Bacteria</taxon>
        <taxon>Pseudomonadati</taxon>
        <taxon>Bacteroidota</taxon>
        <taxon>Cytophagia</taxon>
        <taxon>Cytophagales</taxon>
        <taxon>Hymenobacteraceae</taxon>
        <taxon>Hymenobacter</taxon>
    </lineage>
</organism>
<evidence type="ECO:0000256" key="1">
    <source>
        <dbReference type="SAM" id="MobiDB-lite"/>
    </source>
</evidence>
<reference evidence="2 3" key="1">
    <citation type="submission" date="2016-08" db="EMBL/GenBank/DDBJ databases">
        <title>Hymenobacter coccineus sp. nov., Hymenobacter lapidarius sp. nov. and Hymenobacter glacialis sp. nov., isolated from Antarctic soil.</title>
        <authorList>
            <person name="Sedlacek I."/>
            <person name="Kralova S."/>
            <person name="Kyrova K."/>
            <person name="Maslanova I."/>
            <person name="Stankova E."/>
            <person name="Vrbovska V."/>
            <person name="Nemec M."/>
            <person name="Bartak M."/>
            <person name="Svec P."/>
            <person name="Busse H.-J."/>
            <person name="Pantucek R."/>
        </authorList>
    </citation>
    <scope>NUCLEOTIDE SEQUENCE [LARGE SCALE GENOMIC DNA]</scope>
    <source>
        <strain evidence="2 3">CCM 8649</strain>
    </source>
</reference>
<name>A0A1G1THB8_9BACT</name>
<gene>
    <name evidence="2" type="ORF">BEN49_23380</name>
</gene>
<evidence type="ECO:0000313" key="3">
    <source>
        <dbReference type="Proteomes" id="UP000177506"/>
    </source>
</evidence>